<dbReference type="HOGENOM" id="CLU_043916_0_0_2"/>
<keyword evidence="1" id="KW-0812">Transmembrane</keyword>
<feature type="transmembrane region" description="Helical" evidence="1">
    <location>
        <begin position="283"/>
        <end position="306"/>
    </location>
</feature>
<name>A0B990_METTP</name>
<feature type="transmembrane region" description="Helical" evidence="1">
    <location>
        <begin position="99"/>
        <end position="119"/>
    </location>
</feature>
<dbReference type="Proteomes" id="UP000000674">
    <property type="component" value="Chromosome"/>
</dbReference>
<feature type="transmembrane region" description="Helical" evidence="1">
    <location>
        <begin position="131"/>
        <end position="149"/>
    </location>
</feature>
<dbReference type="PANTHER" id="PTHR42204">
    <property type="entry name" value="INTEGRAL MEMBRANE PROTEIN"/>
    <property type="match status" value="1"/>
</dbReference>
<evidence type="ECO:0000313" key="4">
    <source>
        <dbReference type="Proteomes" id="UP000000674"/>
    </source>
</evidence>
<feature type="transmembrane region" description="Helical" evidence="1">
    <location>
        <begin position="242"/>
        <end position="263"/>
    </location>
</feature>
<dbReference type="GeneID" id="4462214"/>
<dbReference type="OrthoDB" id="53365at2157"/>
<evidence type="ECO:0000256" key="1">
    <source>
        <dbReference type="SAM" id="Phobius"/>
    </source>
</evidence>
<dbReference type="AlphaFoldDB" id="A0B990"/>
<sequence>MDLCVVPCAAFGFLLGVISGLIPGLHVNTFAAILLGAAPAMMELGLSPYHVAVIILAASISQTFLDAIPTVFVGAPDSDTVLAVLPGHRLMLRGRGIEAVRLSAIGSAGSVLVALSLIPHLSWVFSNYYDILMEHIGLILLGIAVIMILKEQDLDPGPYQTLKRRSFAISVFVTSGLLGMFAFENQDLLSSPLGLEPDVLLPLLSGIFGASSLILSIFSSTKMAEQRDTGFDLPAVPLMRSILLGGAAGSVVAWIPGVSPAVATMLTRLGRGIEDEDQAAREFLVSVSGVNTSCAVLSLVALLVIGRPRSGAAAAINELIDLDAGQVYMMIVIATAVAFISYISTVWLACIAGSLLSKIDYKNLSIIVLGALALIALIFTGTFGIFIFFISTLIGLIPHLAGIRKMHAMGVLMLPLIVYYLSG</sequence>
<accession>A0B990</accession>
<dbReference type="InterPro" id="IPR002823">
    <property type="entry name" value="DUF112_TM"/>
</dbReference>
<feature type="transmembrane region" description="Helical" evidence="1">
    <location>
        <begin position="366"/>
        <end position="394"/>
    </location>
</feature>
<feature type="transmembrane region" description="Helical" evidence="1">
    <location>
        <begin position="327"/>
        <end position="354"/>
    </location>
</feature>
<protein>
    <recommendedName>
        <fullName evidence="2">DUF112 domain-containing protein</fullName>
    </recommendedName>
</protein>
<keyword evidence="4" id="KW-1185">Reference proteome</keyword>
<organism evidence="3 4">
    <name type="scientific">Methanothrix thermoacetophila (strain DSM 6194 / JCM 14653 / NBRC 101360 / PT)</name>
    <name type="common">Methanosaeta thermophila</name>
    <dbReference type="NCBI Taxonomy" id="349307"/>
    <lineage>
        <taxon>Archaea</taxon>
        <taxon>Methanobacteriati</taxon>
        <taxon>Methanobacteriota</taxon>
        <taxon>Stenosarchaea group</taxon>
        <taxon>Methanomicrobia</taxon>
        <taxon>Methanotrichales</taxon>
        <taxon>Methanotrichaceae</taxon>
        <taxon>Methanothrix</taxon>
    </lineage>
</organism>
<dbReference type="PANTHER" id="PTHR42204:SF1">
    <property type="entry name" value="INTEGRAL MEMBRANE PROTEIN"/>
    <property type="match status" value="1"/>
</dbReference>
<gene>
    <name evidence="3" type="ordered locus">Mthe_1492</name>
</gene>
<keyword evidence="1" id="KW-0472">Membrane</keyword>
<feature type="transmembrane region" description="Helical" evidence="1">
    <location>
        <begin position="165"/>
        <end position="183"/>
    </location>
</feature>
<dbReference type="Pfam" id="PF01970">
    <property type="entry name" value="TctA"/>
    <property type="match status" value="1"/>
</dbReference>
<dbReference type="STRING" id="349307.Mthe_1492"/>
<feature type="domain" description="DUF112" evidence="2">
    <location>
        <begin position="9"/>
        <end position="409"/>
    </location>
</feature>
<dbReference type="KEGG" id="mtp:Mthe_1492"/>
<reference evidence="3 4" key="1">
    <citation type="submission" date="2006-10" db="EMBL/GenBank/DDBJ databases">
        <title>Complete sequence of Methanosaeta thermophila PT.</title>
        <authorList>
            <consortium name="US DOE Joint Genome Institute"/>
            <person name="Copeland A."/>
            <person name="Lucas S."/>
            <person name="Lapidus A."/>
            <person name="Barry K."/>
            <person name="Detter J.C."/>
            <person name="Glavina del Rio T."/>
            <person name="Hammon N."/>
            <person name="Israni S."/>
            <person name="Pitluck S."/>
            <person name="Chain P."/>
            <person name="Malfatti S."/>
            <person name="Shin M."/>
            <person name="Vergez L."/>
            <person name="Schmutz J."/>
            <person name="Larimer F."/>
            <person name="Land M."/>
            <person name="Hauser L."/>
            <person name="Kyrpides N."/>
            <person name="Kim E."/>
            <person name="Smith K.S."/>
            <person name="Ingram-Smith C."/>
            <person name="Richardson P."/>
        </authorList>
    </citation>
    <scope>NUCLEOTIDE SEQUENCE [LARGE SCALE GENOMIC DNA]</scope>
    <source>
        <strain evidence="4">DSM 6194 / JCM 14653 / NBRC 101360 / PT</strain>
    </source>
</reference>
<proteinExistence type="predicted"/>
<dbReference type="RefSeq" id="WP_011696656.1">
    <property type="nucleotide sequence ID" value="NC_008553.1"/>
</dbReference>
<evidence type="ECO:0000259" key="2">
    <source>
        <dbReference type="Pfam" id="PF01970"/>
    </source>
</evidence>
<keyword evidence="1" id="KW-1133">Transmembrane helix</keyword>
<feature type="transmembrane region" description="Helical" evidence="1">
    <location>
        <begin position="203"/>
        <end position="221"/>
    </location>
</feature>
<dbReference type="EMBL" id="CP000477">
    <property type="protein sequence ID" value="ABK15264.1"/>
    <property type="molecule type" value="Genomic_DNA"/>
</dbReference>
<evidence type="ECO:0000313" key="3">
    <source>
        <dbReference type="EMBL" id="ABK15264.1"/>
    </source>
</evidence>